<dbReference type="HOGENOM" id="CLU_027342_0_0_1"/>
<comment type="subunit">
    <text evidence="9">Component of the nuclear pore complex (NPC).</text>
</comment>
<dbReference type="Pfam" id="PF07575">
    <property type="entry name" value="Nucleopor_Nup85"/>
    <property type="match status" value="1"/>
</dbReference>
<dbReference type="GO" id="GO:0031080">
    <property type="term" value="C:nuclear pore outer ring"/>
    <property type="evidence" value="ECO:0007669"/>
    <property type="project" value="TreeGrafter"/>
</dbReference>
<evidence type="ECO:0000256" key="4">
    <source>
        <dbReference type="ARBA" id="ARBA00022816"/>
    </source>
</evidence>
<comment type="subcellular location">
    <subcellularLocation>
        <location evidence="1 9">Nucleus</location>
        <location evidence="1 9">Nuclear pore complex</location>
    </subcellularLocation>
</comment>
<keyword evidence="5 9" id="KW-0653">Protein transport</keyword>
<dbReference type="GO" id="GO:0006406">
    <property type="term" value="P:mRNA export from nucleus"/>
    <property type="evidence" value="ECO:0007669"/>
    <property type="project" value="TreeGrafter"/>
</dbReference>
<evidence type="ECO:0000256" key="3">
    <source>
        <dbReference type="ARBA" id="ARBA00022448"/>
    </source>
</evidence>
<keyword evidence="4 9" id="KW-0509">mRNA transport</keyword>
<dbReference type="PANTHER" id="PTHR13373">
    <property type="entry name" value="FROUNT PROTEIN-RELATED"/>
    <property type="match status" value="1"/>
</dbReference>
<reference evidence="12" key="1">
    <citation type="submission" date="2012-12" db="EMBL/GenBank/DDBJ databases">
        <authorList>
            <person name="Hellsten U."/>
            <person name="Grimwood J."/>
            <person name="Chapman J.A."/>
            <person name="Shapiro H."/>
            <person name="Aerts A."/>
            <person name="Otillar R.P."/>
            <person name="Terry A.Y."/>
            <person name="Boore J.L."/>
            <person name="Simakov O."/>
            <person name="Marletaz F."/>
            <person name="Cho S.-J."/>
            <person name="Edsinger-Gonzales E."/>
            <person name="Havlak P."/>
            <person name="Kuo D.-H."/>
            <person name="Larsson T."/>
            <person name="Lv J."/>
            <person name="Arendt D."/>
            <person name="Savage R."/>
            <person name="Osoegawa K."/>
            <person name="de Jong P."/>
            <person name="Lindberg D.R."/>
            <person name="Seaver E.C."/>
            <person name="Weisblat D.A."/>
            <person name="Putnam N.H."/>
            <person name="Grigoriev I.V."/>
            <person name="Rokhsar D.S."/>
        </authorList>
    </citation>
    <scope>NUCLEOTIDE SEQUENCE</scope>
    <source>
        <strain evidence="12">I ESC-2004</strain>
    </source>
</reference>
<comment type="function">
    <text evidence="9">Functions as a component of the nuclear pore complex (NPC).</text>
</comment>
<keyword evidence="3 9" id="KW-0813">Transport</keyword>
<protein>
    <recommendedName>
        <fullName evidence="9">Nuclear pore complex protein Nup85</fullName>
    </recommendedName>
</protein>
<keyword evidence="9" id="KW-0472">Membrane</keyword>
<dbReference type="GO" id="GO:0045893">
    <property type="term" value="P:positive regulation of DNA-templated transcription"/>
    <property type="evidence" value="ECO:0007669"/>
    <property type="project" value="TreeGrafter"/>
</dbReference>
<evidence type="ECO:0000256" key="1">
    <source>
        <dbReference type="ARBA" id="ARBA00004567"/>
    </source>
</evidence>
<dbReference type="EnsemblMetazoa" id="CapteT228245">
    <property type="protein sequence ID" value="CapteP228245"/>
    <property type="gene ID" value="CapteG228245"/>
</dbReference>
<reference evidence="10 12" key="2">
    <citation type="journal article" date="2013" name="Nature">
        <title>Insights into bilaterian evolution from three spiralian genomes.</title>
        <authorList>
            <person name="Simakov O."/>
            <person name="Marletaz F."/>
            <person name="Cho S.J."/>
            <person name="Edsinger-Gonzales E."/>
            <person name="Havlak P."/>
            <person name="Hellsten U."/>
            <person name="Kuo D.H."/>
            <person name="Larsson T."/>
            <person name="Lv J."/>
            <person name="Arendt D."/>
            <person name="Savage R."/>
            <person name="Osoegawa K."/>
            <person name="de Jong P."/>
            <person name="Grimwood J."/>
            <person name="Chapman J.A."/>
            <person name="Shapiro H."/>
            <person name="Aerts A."/>
            <person name="Otillar R.P."/>
            <person name="Terry A.Y."/>
            <person name="Boore J.L."/>
            <person name="Grigoriev I.V."/>
            <person name="Lindberg D.R."/>
            <person name="Seaver E.C."/>
            <person name="Weisblat D.A."/>
            <person name="Putnam N.H."/>
            <person name="Rokhsar D.S."/>
        </authorList>
    </citation>
    <scope>NUCLEOTIDE SEQUENCE</scope>
    <source>
        <strain evidence="10 12">I ESC-2004</strain>
    </source>
</reference>
<dbReference type="GO" id="GO:0006606">
    <property type="term" value="P:protein import into nucleus"/>
    <property type="evidence" value="ECO:0007669"/>
    <property type="project" value="TreeGrafter"/>
</dbReference>
<sequence>MADLDSLQMIGVPGKSCLAYGCQMKWGLGNQLFVFADSSQKPSKDKPSSLGSPEFIHEANWDTDMHTPVARKLVNEAHDIFISLQNNVDTEDKQYQMLKHSAAYRSIIKACVMDIQLALKQCTSEDDRMAFETQLQLFEAVELIWSFCEILYVSVLPAGALISQLQQWMRLHFTESDRLAHEALRGSNPQNAEGYWPAVYGLIFQGRITEALQVLSVHPERDSEHFKLIEQLLRRMPVYAANSGLSIGEFENKWRYWQEECVERLRDGSFMAHPCLEVICQILCGEDEVFAAHSDLLGTWYCLMVARLFYQNPAIKVFDLQYATQFCVDAYGGLSNLQPWDSILLAAVEFDIHQVIRECSSSFGNWWFASHLTDLLQHCGKLESHTLHFGSTLREFLLLEFATSLLSHHSLWQIGILYLDHCSEFGRFYIEEFVERIPIETERKAQKVLKICEERDLQPQIRSICKSMGMRSLHNKHLGAALSWSLRSKDVNFVTFIAEKFLNEYSESGGFIDLEVLDHLGSSMLLSSKLTFLGKYREFHRLYEEREFKAAASLLLALLTAKIAPPRFGMTLLLDALPLLQSESIIFTSEETYELMHCLEEINISRRLKAKKAAKDDAMDEDVDKEKLDLMKLGLARNLARAIVHEGTNFDMF</sequence>
<keyword evidence="6 9" id="KW-0811">Translocation</keyword>
<evidence type="ECO:0000313" key="12">
    <source>
        <dbReference type="Proteomes" id="UP000014760"/>
    </source>
</evidence>
<organism evidence="10">
    <name type="scientific">Capitella teleta</name>
    <name type="common">Polychaete worm</name>
    <dbReference type="NCBI Taxonomy" id="283909"/>
    <lineage>
        <taxon>Eukaryota</taxon>
        <taxon>Metazoa</taxon>
        <taxon>Spiralia</taxon>
        <taxon>Lophotrochozoa</taxon>
        <taxon>Annelida</taxon>
        <taxon>Polychaeta</taxon>
        <taxon>Sedentaria</taxon>
        <taxon>Scolecida</taxon>
        <taxon>Capitellidae</taxon>
        <taxon>Capitella</taxon>
    </lineage>
</organism>
<dbReference type="GO" id="GO:0017056">
    <property type="term" value="F:structural constituent of nuclear pore"/>
    <property type="evidence" value="ECO:0007669"/>
    <property type="project" value="TreeGrafter"/>
</dbReference>
<evidence type="ECO:0000256" key="5">
    <source>
        <dbReference type="ARBA" id="ARBA00022927"/>
    </source>
</evidence>
<dbReference type="STRING" id="283909.R7TLZ8"/>
<dbReference type="InterPro" id="IPR011502">
    <property type="entry name" value="Nucleoporin_Nup85"/>
</dbReference>
<accession>R7TLZ8</accession>
<comment type="similarity">
    <text evidence="2 9">Belongs to the nucleoporin Nup85 family.</text>
</comment>
<dbReference type="EMBL" id="AMQN01002860">
    <property type="status" value="NOT_ANNOTATED_CDS"/>
    <property type="molecule type" value="Genomic_DNA"/>
</dbReference>
<evidence type="ECO:0000256" key="8">
    <source>
        <dbReference type="ARBA" id="ARBA00023242"/>
    </source>
</evidence>
<evidence type="ECO:0000256" key="6">
    <source>
        <dbReference type="ARBA" id="ARBA00023010"/>
    </source>
</evidence>
<keyword evidence="12" id="KW-1185">Reference proteome</keyword>
<dbReference type="PANTHER" id="PTHR13373:SF21">
    <property type="entry name" value="NUCLEAR PORE COMPLEX PROTEIN NUP85"/>
    <property type="match status" value="1"/>
</dbReference>
<evidence type="ECO:0000256" key="9">
    <source>
        <dbReference type="RuleBase" id="RU365073"/>
    </source>
</evidence>
<dbReference type="EMBL" id="KB310235">
    <property type="protein sequence ID" value="ELT92130.1"/>
    <property type="molecule type" value="Genomic_DNA"/>
</dbReference>
<keyword evidence="7 9" id="KW-0906">Nuclear pore complex</keyword>
<reference evidence="11" key="3">
    <citation type="submission" date="2015-06" db="UniProtKB">
        <authorList>
            <consortium name="EnsemblMetazoa"/>
        </authorList>
    </citation>
    <scope>IDENTIFICATION</scope>
</reference>
<evidence type="ECO:0000313" key="11">
    <source>
        <dbReference type="EnsemblMetazoa" id="CapteP228245"/>
    </source>
</evidence>
<gene>
    <name evidence="10" type="ORF">CAPTEDRAFT_228245</name>
</gene>
<dbReference type="OMA" id="ELMEWLN"/>
<dbReference type="OrthoDB" id="17644at2759"/>
<name>R7TLZ8_CAPTE</name>
<evidence type="ECO:0000313" key="10">
    <source>
        <dbReference type="EMBL" id="ELT92130.1"/>
    </source>
</evidence>
<keyword evidence="8 9" id="KW-0539">Nucleus</keyword>
<evidence type="ECO:0000256" key="2">
    <source>
        <dbReference type="ARBA" id="ARBA00005573"/>
    </source>
</evidence>
<dbReference type="FunCoup" id="R7TLZ8">
    <property type="interactions" value="2012"/>
</dbReference>
<dbReference type="Proteomes" id="UP000014760">
    <property type="component" value="Unassembled WGS sequence"/>
</dbReference>
<proteinExistence type="inferred from homology"/>
<dbReference type="GO" id="GO:0031965">
    <property type="term" value="C:nuclear membrane"/>
    <property type="evidence" value="ECO:0007669"/>
    <property type="project" value="UniProtKB-UniRule"/>
</dbReference>
<dbReference type="AlphaFoldDB" id="R7TLZ8"/>
<evidence type="ECO:0000256" key="7">
    <source>
        <dbReference type="ARBA" id="ARBA00023132"/>
    </source>
</evidence>